<evidence type="ECO:0000313" key="3">
    <source>
        <dbReference type="Proteomes" id="UP000290289"/>
    </source>
</evidence>
<keyword evidence="1" id="KW-1133">Transmembrane helix</keyword>
<keyword evidence="1" id="KW-0472">Membrane</keyword>
<gene>
    <name evidence="2" type="ORF">DVH24_003388</name>
</gene>
<organism evidence="2 3">
    <name type="scientific">Malus domestica</name>
    <name type="common">Apple</name>
    <name type="synonym">Pyrus malus</name>
    <dbReference type="NCBI Taxonomy" id="3750"/>
    <lineage>
        <taxon>Eukaryota</taxon>
        <taxon>Viridiplantae</taxon>
        <taxon>Streptophyta</taxon>
        <taxon>Embryophyta</taxon>
        <taxon>Tracheophyta</taxon>
        <taxon>Spermatophyta</taxon>
        <taxon>Magnoliopsida</taxon>
        <taxon>eudicotyledons</taxon>
        <taxon>Gunneridae</taxon>
        <taxon>Pentapetalae</taxon>
        <taxon>rosids</taxon>
        <taxon>fabids</taxon>
        <taxon>Rosales</taxon>
        <taxon>Rosaceae</taxon>
        <taxon>Amygdaloideae</taxon>
        <taxon>Maleae</taxon>
        <taxon>Malus</taxon>
    </lineage>
</organism>
<dbReference type="AlphaFoldDB" id="A0A498II70"/>
<evidence type="ECO:0000256" key="1">
    <source>
        <dbReference type="SAM" id="Phobius"/>
    </source>
</evidence>
<keyword evidence="1" id="KW-0812">Transmembrane</keyword>
<protein>
    <submittedName>
        <fullName evidence="2">Uncharacterized protein</fullName>
    </submittedName>
</protein>
<feature type="transmembrane region" description="Helical" evidence="1">
    <location>
        <begin position="66"/>
        <end position="90"/>
    </location>
</feature>
<evidence type="ECO:0000313" key="2">
    <source>
        <dbReference type="EMBL" id="RXH82890.1"/>
    </source>
</evidence>
<accession>A0A498II70</accession>
<reference evidence="2 3" key="1">
    <citation type="submission" date="2018-10" db="EMBL/GenBank/DDBJ databases">
        <title>A high-quality apple genome assembly.</title>
        <authorList>
            <person name="Hu J."/>
        </authorList>
    </citation>
    <scope>NUCLEOTIDE SEQUENCE [LARGE SCALE GENOMIC DNA]</scope>
    <source>
        <strain evidence="3">cv. HFTH1</strain>
        <tissue evidence="2">Young leaf</tissue>
    </source>
</reference>
<sequence length="165" mass="18588">MNLWLMENTGTSPLLRCRRLGSFLSTSSGPGVRGTPKIPVKKVGQTLRHDVCVGEDGWGSTLISCVRMATCFITVMVLTVIWAVIMVVLIPWPYERIKQGNVYGHVTGRLMFPAIYLVRPASLSVKYLPPIKTDGWTADKIDEHIKMVHDLYVQYTFHSHRSLLC</sequence>
<dbReference type="Proteomes" id="UP000290289">
    <property type="component" value="Chromosome 11"/>
</dbReference>
<name>A0A498II70_MALDO</name>
<proteinExistence type="predicted"/>
<dbReference type="EMBL" id="RDQH01000337">
    <property type="protein sequence ID" value="RXH82890.1"/>
    <property type="molecule type" value="Genomic_DNA"/>
</dbReference>
<comment type="caution">
    <text evidence="2">The sequence shown here is derived from an EMBL/GenBank/DDBJ whole genome shotgun (WGS) entry which is preliminary data.</text>
</comment>
<keyword evidence="3" id="KW-1185">Reference proteome</keyword>